<dbReference type="PANTHER" id="PTHR39337:SF1">
    <property type="entry name" value="BLR5642 PROTEIN"/>
    <property type="match status" value="1"/>
</dbReference>
<proteinExistence type="predicted"/>
<evidence type="ECO:0000313" key="1">
    <source>
        <dbReference type="EMBL" id="GAG31993.1"/>
    </source>
</evidence>
<reference evidence="1" key="1">
    <citation type="journal article" date="2014" name="Front. Microbiol.">
        <title>High frequency of phylogenetically diverse reductive dehalogenase-homologous genes in deep subseafloor sedimentary metagenomes.</title>
        <authorList>
            <person name="Kawai M."/>
            <person name="Futagami T."/>
            <person name="Toyoda A."/>
            <person name="Takaki Y."/>
            <person name="Nishi S."/>
            <person name="Hori S."/>
            <person name="Arai W."/>
            <person name="Tsubouchi T."/>
            <person name="Morono Y."/>
            <person name="Uchiyama I."/>
            <person name="Ito T."/>
            <person name="Fujiyama A."/>
            <person name="Inagaki F."/>
            <person name="Takami H."/>
        </authorList>
    </citation>
    <scope>NUCLEOTIDE SEQUENCE</scope>
    <source>
        <strain evidence="1">Expedition CK06-06</strain>
    </source>
</reference>
<dbReference type="PANTHER" id="PTHR39337">
    <property type="entry name" value="BLR5642 PROTEIN"/>
    <property type="match status" value="1"/>
</dbReference>
<dbReference type="AlphaFoldDB" id="X0X5T7"/>
<accession>X0X5T7</accession>
<feature type="non-terminal residue" evidence="1">
    <location>
        <position position="1"/>
    </location>
</feature>
<organism evidence="1">
    <name type="scientific">marine sediment metagenome</name>
    <dbReference type="NCBI Taxonomy" id="412755"/>
    <lineage>
        <taxon>unclassified sequences</taxon>
        <taxon>metagenomes</taxon>
        <taxon>ecological metagenomes</taxon>
    </lineage>
</organism>
<dbReference type="InterPro" id="IPR007438">
    <property type="entry name" value="DUF488"/>
</dbReference>
<comment type="caution">
    <text evidence="1">The sequence shown here is derived from an EMBL/GenBank/DDBJ whole genome shotgun (WGS) entry which is preliminary data.</text>
</comment>
<name>X0X5T7_9ZZZZ</name>
<protein>
    <recommendedName>
        <fullName evidence="2">DUF488 domain-containing protein</fullName>
    </recommendedName>
</protein>
<sequence>LSSKSIDYINFQKLGAPKDIRDELYKSGNYNRFFRKYQRNISDQTDLLKAIHGLVNTGKKVTLLCFERDPQKCHRKVVAEEIKKLDSNGLKVKHLMPV</sequence>
<evidence type="ECO:0008006" key="2">
    <source>
        <dbReference type="Google" id="ProtNLM"/>
    </source>
</evidence>
<gene>
    <name evidence="1" type="ORF">S01H1_73828</name>
</gene>
<dbReference type="EMBL" id="BARS01049350">
    <property type="protein sequence ID" value="GAG31993.1"/>
    <property type="molecule type" value="Genomic_DNA"/>
</dbReference>
<dbReference type="Pfam" id="PF04343">
    <property type="entry name" value="DUF488"/>
    <property type="match status" value="1"/>
</dbReference>